<sequence length="106" mass="12416">MAQNDSLRSIISTILQIRILPQTSKMENHCIDLEETLGRTATLTTAWLLEVKWMLYVSVSFSIFEDEGYRRHRPRRSTRQWNDLSFQKNSHSGANIPASVIFVYIW</sequence>
<gene>
    <name evidence="1" type="ORF">RF11_03906</name>
</gene>
<dbReference type="EMBL" id="JWZT01000857">
    <property type="protein sequence ID" value="KII73410.1"/>
    <property type="molecule type" value="Genomic_DNA"/>
</dbReference>
<protein>
    <submittedName>
        <fullName evidence="1">Uncharacterized protein</fullName>
    </submittedName>
</protein>
<dbReference type="Proteomes" id="UP000031668">
    <property type="component" value="Unassembled WGS sequence"/>
</dbReference>
<keyword evidence="2" id="KW-1185">Reference proteome</keyword>
<organism evidence="1 2">
    <name type="scientific">Thelohanellus kitauei</name>
    <name type="common">Myxosporean</name>
    <dbReference type="NCBI Taxonomy" id="669202"/>
    <lineage>
        <taxon>Eukaryota</taxon>
        <taxon>Metazoa</taxon>
        <taxon>Cnidaria</taxon>
        <taxon>Myxozoa</taxon>
        <taxon>Myxosporea</taxon>
        <taxon>Bivalvulida</taxon>
        <taxon>Platysporina</taxon>
        <taxon>Myxobolidae</taxon>
        <taxon>Thelohanellus</taxon>
    </lineage>
</organism>
<evidence type="ECO:0000313" key="1">
    <source>
        <dbReference type="EMBL" id="KII73410.1"/>
    </source>
</evidence>
<comment type="caution">
    <text evidence="1">The sequence shown here is derived from an EMBL/GenBank/DDBJ whole genome shotgun (WGS) entry which is preliminary data.</text>
</comment>
<name>A0A0C2NAL2_THEKT</name>
<dbReference type="AlphaFoldDB" id="A0A0C2NAL2"/>
<proteinExistence type="predicted"/>
<reference evidence="1 2" key="1">
    <citation type="journal article" date="2014" name="Genome Biol. Evol.">
        <title>The genome of the myxosporean Thelohanellus kitauei shows adaptations to nutrient acquisition within its fish host.</title>
        <authorList>
            <person name="Yang Y."/>
            <person name="Xiong J."/>
            <person name="Zhou Z."/>
            <person name="Huo F."/>
            <person name="Miao W."/>
            <person name="Ran C."/>
            <person name="Liu Y."/>
            <person name="Zhang J."/>
            <person name="Feng J."/>
            <person name="Wang M."/>
            <person name="Wang M."/>
            <person name="Wang L."/>
            <person name="Yao B."/>
        </authorList>
    </citation>
    <scope>NUCLEOTIDE SEQUENCE [LARGE SCALE GENOMIC DNA]</scope>
    <source>
        <strain evidence="1">Wuqing</strain>
    </source>
</reference>
<evidence type="ECO:0000313" key="2">
    <source>
        <dbReference type="Proteomes" id="UP000031668"/>
    </source>
</evidence>
<accession>A0A0C2NAL2</accession>